<dbReference type="InterPro" id="IPR036237">
    <property type="entry name" value="Xyl_isomerase-like_sf"/>
</dbReference>
<evidence type="ECO:0000313" key="3">
    <source>
        <dbReference type="Proteomes" id="UP000823842"/>
    </source>
</evidence>
<accession>A0A9D2LVE5</accession>
<dbReference type="InterPro" id="IPR013022">
    <property type="entry name" value="Xyl_isomerase-like_TIM-brl"/>
</dbReference>
<dbReference type="EMBL" id="DWYZ01000284">
    <property type="protein sequence ID" value="HJB30037.1"/>
    <property type="molecule type" value="Genomic_DNA"/>
</dbReference>
<dbReference type="PANTHER" id="PTHR12110:SF53">
    <property type="entry name" value="BLR5974 PROTEIN"/>
    <property type="match status" value="1"/>
</dbReference>
<dbReference type="PANTHER" id="PTHR12110">
    <property type="entry name" value="HYDROXYPYRUVATE ISOMERASE"/>
    <property type="match status" value="1"/>
</dbReference>
<dbReference type="Proteomes" id="UP000823842">
    <property type="component" value="Unassembled WGS sequence"/>
</dbReference>
<dbReference type="GO" id="GO:0016853">
    <property type="term" value="F:isomerase activity"/>
    <property type="evidence" value="ECO:0007669"/>
    <property type="project" value="UniProtKB-KW"/>
</dbReference>
<gene>
    <name evidence="2" type="ORF">IAA06_14785</name>
</gene>
<reference evidence="2" key="1">
    <citation type="journal article" date="2021" name="PeerJ">
        <title>Extensive microbial diversity within the chicken gut microbiome revealed by metagenomics and culture.</title>
        <authorList>
            <person name="Gilroy R."/>
            <person name="Ravi A."/>
            <person name="Getino M."/>
            <person name="Pursley I."/>
            <person name="Horton D.L."/>
            <person name="Alikhan N.F."/>
            <person name="Baker D."/>
            <person name="Gharbi K."/>
            <person name="Hall N."/>
            <person name="Watson M."/>
            <person name="Adriaenssens E.M."/>
            <person name="Foster-Nyarko E."/>
            <person name="Jarju S."/>
            <person name="Secka A."/>
            <person name="Antonio M."/>
            <person name="Oren A."/>
            <person name="Chaudhuri R.R."/>
            <person name="La Ragione R."/>
            <person name="Hildebrand F."/>
            <person name="Pallen M.J."/>
        </authorList>
    </citation>
    <scope>NUCLEOTIDE SEQUENCE</scope>
    <source>
        <strain evidence="2">ChiSjej1B19-5720</strain>
    </source>
</reference>
<proteinExistence type="predicted"/>
<comment type="caution">
    <text evidence="2">The sequence shown here is derived from an EMBL/GenBank/DDBJ whole genome shotgun (WGS) entry which is preliminary data.</text>
</comment>
<dbReference type="SUPFAM" id="SSF51658">
    <property type="entry name" value="Xylose isomerase-like"/>
    <property type="match status" value="1"/>
</dbReference>
<evidence type="ECO:0000313" key="2">
    <source>
        <dbReference type="EMBL" id="HJB30037.1"/>
    </source>
</evidence>
<name>A0A9D2LVE5_9FIRM</name>
<protein>
    <submittedName>
        <fullName evidence="2">Sugar phosphate isomerase/epimerase</fullName>
    </submittedName>
</protein>
<dbReference type="InterPro" id="IPR050312">
    <property type="entry name" value="IolE/XylAMocC-like"/>
</dbReference>
<organism evidence="2 3">
    <name type="scientific">Candidatus Blautia faecavium</name>
    <dbReference type="NCBI Taxonomy" id="2838487"/>
    <lineage>
        <taxon>Bacteria</taxon>
        <taxon>Bacillati</taxon>
        <taxon>Bacillota</taxon>
        <taxon>Clostridia</taxon>
        <taxon>Lachnospirales</taxon>
        <taxon>Lachnospiraceae</taxon>
        <taxon>Blautia</taxon>
    </lineage>
</organism>
<dbReference type="AlphaFoldDB" id="A0A9D2LVE5"/>
<sequence>MILSTVTDEVLTDRSSGAFPRIFETAVKEGVTNFEIRMVEAKRFPLCEASAWDRMKKYGDEYGITFSAVSPGLFKPSLYSDLMPLHKNYLASMSMDLADAIGVKTLIIFGVERDVKDKQEDFFRVADMMRETVEMASERGFSVQLENLPGTWADTTENCLRLMKAVNHPNFGCVWDTGNFYEAEQVHFKEGYERLKPFIRNVHLKDGRIIDGKMHWQHLGLGVTDIKGQIEALKQDGYTGTITLEAKCEPQMDEDFSASMAYLKSLL</sequence>
<keyword evidence="2" id="KW-0413">Isomerase</keyword>
<feature type="domain" description="Xylose isomerase-like TIM barrel" evidence="1">
    <location>
        <begin position="23"/>
        <end position="265"/>
    </location>
</feature>
<dbReference type="Gene3D" id="3.20.20.150">
    <property type="entry name" value="Divalent-metal-dependent TIM barrel enzymes"/>
    <property type="match status" value="1"/>
</dbReference>
<evidence type="ECO:0000259" key="1">
    <source>
        <dbReference type="Pfam" id="PF01261"/>
    </source>
</evidence>
<dbReference type="Pfam" id="PF01261">
    <property type="entry name" value="AP_endonuc_2"/>
    <property type="match status" value="1"/>
</dbReference>
<reference evidence="2" key="2">
    <citation type="submission" date="2021-04" db="EMBL/GenBank/DDBJ databases">
        <authorList>
            <person name="Gilroy R."/>
        </authorList>
    </citation>
    <scope>NUCLEOTIDE SEQUENCE</scope>
    <source>
        <strain evidence="2">ChiSjej1B19-5720</strain>
    </source>
</reference>